<evidence type="ECO:0000259" key="7">
    <source>
        <dbReference type="PROSITE" id="PS00715"/>
    </source>
</evidence>
<feature type="domain" description="RNA polymerase sigma-70" evidence="7">
    <location>
        <begin position="138"/>
        <end position="151"/>
    </location>
</feature>
<evidence type="ECO:0000313" key="9">
    <source>
        <dbReference type="Proteomes" id="UP001179121"/>
    </source>
</evidence>
<comment type="similarity">
    <text evidence="1">Belongs to the sigma-70 factor family.</text>
</comment>
<proteinExistence type="inferred from homology"/>
<dbReference type="GO" id="GO:0003677">
    <property type="term" value="F:DNA binding"/>
    <property type="evidence" value="ECO:0007669"/>
    <property type="project" value="UniProtKB-KW"/>
</dbReference>
<dbReference type="InterPro" id="IPR014284">
    <property type="entry name" value="RNA_pol_sigma-70_dom"/>
</dbReference>
<dbReference type="InterPro" id="IPR007627">
    <property type="entry name" value="RNA_pol_sigma70_r2"/>
</dbReference>
<dbReference type="EMBL" id="OX365700">
    <property type="protein sequence ID" value="CAI4031304.1"/>
    <property type="molecule type" value="Genomic_DNA"/>
</dbReference>
<protein>
    <submittedName>
        <fullName evidence="8">RNA polymerase sigma factor RpoH</fullName>
    </submittedName>
</protein>
<evidence type="ECO:0000256" key="1">
    <source>
        <dbReference type="ARBA" id="ARBA00007788"/>
    </source>
</evidence>
<dbReference type="SUPFAM" id="SSF88946">
    <property type="entry name" value="Sigma2 domain of RNA polymerase sigma factors"/>
    <property type="match status" value="1"/>
</dbReference>
<sequence>MRHVAHALTIDHYDRPRRMNDPDLPLQDSPETEDELDEPTEADLAEGPTPGENQPPVEEMPEPPRDSGTALVPVSSLQLYLAEVRKYPYLSKEEELELFHQYRVLGSREAAVKLILANLRVSVAVASEYFHTGFDQMDLIQEGNVGLMQAIKKFDVTKNVRFHAYAAWWARAYILRYLLNNFRLVKIGTTQDQRKLFYNLRKEKAKLEREGYAPDTKLLADRLQVRERDVIEMDQRLGNWELSLDQPLSEDSDGTLLDVLPSAETGHDERFAQEELRALFRKKLAEFTKTLDEREEDILRNRLLSETPLTLEDLGKKYDITKERTRQLEARIIKRLRDYLKKEVKDFEFLRS</sequence>
<dbReference type="Proteomes" id="UP001179121">
    <property type="component" value="Chromosome"/>
</dbReference>
<keyword evidence="9" id="KW-1185">Reference proteome</keyword>
<dbReference type="InterPro" id="IPR009042">
    <property type="entry name" value="RNA_pol_sigma70_r1_2"/>
</dbReference>
<dbReference type="Gene3D" id="1.20.140.160">
    <property type="match status" value="1"/>
</dbReference>
<keyword evidence="3" id="KW-0731">Sigma factor</keyword>
<evidence type="ECO:0000256" key="4">
    <source>
        <dbReference type="ARBA" id="ARBA00023125"/>
    </source>
</evidence>
<dbReference type="GO" id="GO:0016987">
    <property type="term" value="F:sigma factor activity"/>
    <property type="evidence" value="ECO:0007669"/>
    <property type="project" value="UniProtKB-KW"/>
</dbReference>
<dbReference type="PROSITE" id="PS00715">
    <property type="entry name" value="SIGMA70_1"/>
    <property type="match status" value="1"/>
</dbReference>
<keyword evidence="2" id="KW-0805">Transcription regulation</keyword>
<gene>
    <name evidence="8" type="ORF">DNFV4_01729</name>
</gene>
<dbReference type="PANTHER" id="PTHR30376">
    <property type="entry name" value="SIGMA FACTOR RPOH HEAT SHOCK RELATED"/>
    <property type="match status" value="1"/>
</dbReference>
<evidence type="ECO:0000313" key="8">
    <source>
        <dbReference type="EMBL" id="CAI4031304.1"/>
    </source>
</evidence>
<dbReference type="Gene3D" id="1.20.120.1810">
    <property type="match status" value="1"/>
</dbReference>
<feature type="compositionally biased region" description="Basic and acidic residues" evidence="6">
    <location>
        <begin position="9"/>
        <end position="21"/>
    </location>
</feature>
<keyword evidence="5" id="KW-0804">Transcription</keyword>
<dbReference type="Pfam" id="PF04545">
    <property type="entry name" value="Sigma70_r4"/>
    <property type="match status" value="1"/>
</dbReference>
<dbReference type="GO" id="GO:0006352">
    <property type="term" value="P:DNA-templated transcription initiation"/>
    <property type="evidence" value="ECO:0007669"/>
    <property type="project" value="InterPro"/>
</dbReference>
<dbReference type="Pfam" id="PF04542">
    <property type="entry name" value="Sigma70_r2"/>
    <property type="match status" value="1"/>
</dbReference>
<evidence type="ECO:0000256" key="3">
    <source>
        <dbReference type="ARBA" id="ARBA00023082"/>
    </source>
</evidence>
<dbReference type="PRINTS" id="PR00046">
    <property type="entry name" value="SIGMA70FCT"/>
</dbReference>
<dbReference type="Pfam" id="PF00140">
    <property type="entry name" value="Sigma70_r1_2"/>
    <property type="match status" value="1"/>
</dbReference>
<keyword evidence="4" id="KW-0238">DNA-binding</keyword>
<dbReference type="InterPro" id="IPR007630">
    <property type="entry name" value="RNA_pol_sigma70_r4"/>
</dbReference>
<reference evidence="8" key="1">
    <citation type="submission" date="2022-10" db="EMBL/GenBank/DDBJ databases">
        <authorList>
            <person name="Koch H."/>
        </authorList>
    </citation>
    <scope>NUCLEOTIDE SEQUENCE</scope>
    <source>
        <strain evidence="8">DNF</strain>
    </source>
</reference>
<dbReference type="SUPFAM" id="SSF88659">
    <property type="entry name" value="Sigma3 and sigma4 domains of RNA polymerase sigma factors"/>
    <property type="match status" value="1"/>
</dbReference>
<dbReference type="InterPro" id="IPR000943">
    <property type="entry name" value="RNA_pol_sigma70"/>
</dbReference>
<dbReference type="PANTHER" id="PTHR30376:SF3">
    <property type="entry name" value="RNA POLYMERASE SIGMA FACTOR RPOH"/>
    <property type="match status" value="1"/>
</dbReference>
<dbReference type="AlphaFoldDB" id="A0AA86MYA0"/>
<feature type="region of interest" description="Disordered" evidence="6">
    <location>
        <begin position="1"/>
        <end position="69"/>
    </location>
</feature>
<accession>A0AA86MYA0</accession>
<evidence type="ECO:0000256" key="5">
    <source>
        <dbReference type="ARBA" id="ARBA00023163"/>
    </source>
</evidence>
<evidence type="ECO:0000256" key="2">
    <source>
        <dbReference type="ARBA" id="ARBA00023015"/>
    </source>
</evidence>
<dbReference type="KEGG" id="nti:DNFV4_01729"/>
<dbReference type="InterPro" id="IPR050813">
    <property type="entry name" value="Sigma-70_Factor"/>
</dbReference>
<name>A0AA86MYA0_9BACT</name>
<dbReference type="NCBIfam" id="TIGR02937">
    <property type="entry name" value="sigma70-ECF"/>
    <property type="match status" value="1"/>
</dbReference>
<dbReference type="NCBIfam" id="NF005143">
    <property type="entry name" value="PRK06596.1"/>
    <property type="match status" value="1"/>
</dbReference>
<dbReference type="InterPro" id="IPR013324">
    <property type="entry name" value="RNA_pol_sigma_r3/r4-like"/>
</dbReference>
<organism evidence="8 9">
    <name type="scientific">Nitrospira tepida</name>
    <dbReference type="NCBI Taxonomy" id="2973512"/>
    <lineage>
        <taxon>Bacteria</taxon>
        <taxon>Pseudomonadati</taxon>
        <taxon>Nitrospirota</taxon>
        <taxon>Nitrospiria</taxon>
        <taxon>Nitrospirales</taxon>
        <taxon>Nitrospiraceae</taxon>
        <taxon>Nitrospira</taxon>
    </lineage>
</organism>
<evidence type="ECO:0000256" key="6">
    <source>
        <dbReference type="SAM" id="MobiDB-lite"/>
    </source>
</evidence>
<dbReference type="InterPro" id="IPR013325">
    <property type="entry name" value="RNA_pol_sigma_r2"/>
</dbReference>
<feature type="compositionally biased region" description="Acidic residues" evidence="6">
    <location>
        <begin position="30"/>
        <end position="44"/>
    </location>
</feature>